<reference evidence="3" key="1">
    <citation type="journal article" date="2018" name="Front. Microbiol.">
        <title>Genome-Based Analysis Reveals the Taxonomy and Diversity of the Family Idiomarinaceae.</title>
        <authorList>
            <person name="Liu Y."/>
            <person name="Lai Q."/>
            <person name="Shao Z."/>
        </authorList>
    </citation>
    <scope>NUCLEOTIDE SEQUENCE [LARGE SCALE GENOMIC DNA]</scope>
    <source>
        <strain evidence="3">KYW314</strain>
    </source>
</reference>
<feature type="signal peptide" evidence="1">
    <location>
        <begin position="1"/>
        <end position="25"/>
    </location>
</feature>
<dbReference type="AlphaFoldDB" id="A0A7Z6ZVB9"/>
<gene>
    <name evidence="2" type="ORF">CWE22_07555</name>
</gene>
<accession>A0A7Z6ZVB9</accession>
<keyword evidence="3" id="KW-1185">Reference proteome</keyword>
<comment type="caution">
    <text evidence="2">The sequence shown here is derived from an EMBL/GenBank/DDBJ whole genome shotgun (WGS) entry which is preliminary data.</text>
</comment>
<evidence type="ECO:0008006" key="4">
    <source>
        <dbReference type="Google" id="ProtNLM"/>
    </source>
</evidence>
<evidence type="ECO:0000256" key="1">
    <source>
        <dbReference type="SAM" id="SignalP"/>
    </source>
</evidence>
<dbReference type="RefSeq" id="WP_169930715.1">
    <property type="nucleotide sequence ID" value="NZ_PIPR01000001.1"/>
</dbReference>
<dbReference type="InterPro" id="IPR029058">
    <property type="entry name" value="AB_hydrolase_fold"/>
</dbReference>
<name>A0A7Z6ZVB9_9GAMM</name>
<dbReference type="Pfam" id="PF00756">
    <property type="entry name" value="Esterase"/>
    <property type="match status" value="1"/>
</dbReference>
<dbReference type="Proteomes" id="UP000287766">
    <property type="component" value="Unassembled WGS sequence"/>
</dbReference>
<proteinExistence type="predicted"/>
<keyword evidence="1" id="KW-0732">Signal</keyword>
<organism evidence="2 3">
    <name type="scientific">Pseudidiomarina aestuarii</name>
    <dbReference type="NCBI Taxonomy" id="624146"/>
    <lineage>
        <taxon>Bacteria</taxon>
        <taxon>Pseudomonadati</taxon>
        <taxon>Pseudomonadota</taxon>
        <taxon>Gammaproteobacteria</taxon>
        <taxon>Alteromonadales</taxon>
        <taxon>Idiomarinaceae</taxon>
        <taxon>Pseudidiomarina</taxon>
    </lineage>
</organism>
<sequence length="341" mass="39236">MNNKFSFLMYSVALFALSILSSPSAAEEKPTDEPFHYSVNLPQSYNDSNRSYPVIFLVDSGPFYKGDYFNEAVEAIRRLEEFHEFPQTIIVDVEVKQLWRHVTRDRNMLSEWLSSELAPLIAKQYRTLKRNSIVGFSYTAGGLMNSLALRESPFTTIISLSPVFDSISDIPEELANDNMLRQHFVVFGNESHRLMQFYKPLLDSQSNADLSIISLPQENHQSALIPGLRAALLQAHSDYQLPSYKQFTQRDYKVQDLMEILKQRTIDYGAAPESSLLSELTLAAAETYTQLGKFELAEQHWRFTESEHKSYFMTQIIAEFERNNQTEWAARAKSLSQRLDL</sequence>
<feature type="chain" id="PRO_5031525192" description="Esterase" evidence="1">
    <location>
        <begin position="26"/>
        <end position="341"/>
    </location>
</feature>
<evidence type="ECO:0000313" key="3">
    <source>
        <dbReference type="Proteomes" id="UP000287766"/>
    </source>
</evidence>
<dbReference type="Gene3D" id="3.40.50.1820">
    <property type="entry name" value="alpha/beta hydrolase"/>
    <property type="match status" value="1"/>
</dbReference>
<dbReference type="InterPro" id="IPR000801">
    <property type="entry name" value="Esterase-like"/>
</dbReference>
<protein>
    <recommendedName>
        <fullName evidence="4">Esterase</fullName>
    </recommendedName>
</protein>
<evidence type="ECO:0000313" key="2">
    <source>
        <dbReference type="EMBL" id="RUO41988.1"/>
    </source>
</evidence>
<dbReference type="EMBL" id="PIPR01000001">
    <property type="protein sequence ID" value="RUO41988.1"/>
    <property type="molecule type" value="Genomic_DNA"/>
</dbReference>
<dbReference type="SUPFAM" id="SSF53474">
    <property type="entry name" value="alpha/beta-Hydrolases"/>
    <property type="match status" value="1"/>
</dbReference>